<evidence type="ECO:0000313" key="11">
    <source>
        <dbReference type="Proteomes" id="UP000176645"/>
    </source>
</evidence>
<keyword evidence="4 9" id="KW-0812">Transmembrane</keyword>
<keyword evidence="8 9" id="KW-0472">Membrane</keyword>
<sequence>MRIFFLILLILIAGLLITLILLQQKGSGAGSVFGGGGGDVYRTRRGIDKLLHYLTIILAFLYSAVSFSLIFLR</sequence>
<comment type="subcellular location">
    <subcellularLocation>
        <location evidence="9">Cell membrane</location>
        <topology evidence="9">Multi-pass membrane protein</topology>
    </subcellularLocation>
    <subcellularLocation>
        <location evidence="1">Membrane</location>
        <topology evidence="1">Multi-pass membrane protein</topology>
    </subcellularLocation>
</comment>
<comment type="caution">
    <text evidence="9">Lacks conserved residue(s) required for the propagation of feature annotation.</text>
</comment>
<reference evidence="10 11" key="1">
    <citation type="journal article" date="2016" name="Nat. Commun.">
        <title>Thousands of microbial genomes shed light on interconnected biogeochemical processes in an aquifer system.</title>
        <authorList>
            <person name="Anantharaman K."/>
            <person name="Brown C.T."/>
            <person name="Hug L.A."/>
            <person name="Sharon I."/>
            <person name="Castelle C.J."/>
            <person name="Probst A.J."/>
            <person name="Thomas B.C."/>
            <person name="Singh A."/>
            <person name="Wilkins M.J."/>
            <person name="Karaoz U."/>
            <person name="Brodie E.L."/>
            <person name="Williams K.H."/>
            <person name="Hubbard S.S."/>
            <person name="Banfield J.F."/>
        </authorList>
    </citation>
    <scope>NUCLEOTIDE SEQUENCE [LARGE SCALE GENOMIC DNA]</scope>
</reference>
<evidence type="ECO:0000256" key="9">
    <source>
        <dbReference type="RuleBase" id="RU365087"/>
    </source>
</evidence>
<dbReference type="Proteomes" id="UP000176645">
    <property type="component" value="Unassembled WGS sequence"/>
</dbReference>
<keyword evidence="9" id="KW-1003">Cell membrane</keyword>
<accession>A0A1G1WKD5</accession>
<organism evidence="10 11">
    <name type="scientific">Candidatus Woykebacteria bacterium RBG_19FT_COMBO_43_10</name>
    <dbReference type="NCBI Taxonomy" id="1802598"/>
    <lineage>
        <taxon>Bacteria</taxon>
        <taxon>Candidatus Woykeibacteriota</taxon>
    </lineage>
</organism>
<protein>
    <recommendedName>
        <fullName evidence="9">Protein-export membrane protein SecG</fullName>
    </recommendedName>
</protein>
<dbReference type="Pfam" id="PF03840">
    <property type="entry name" value="SecG"/>
    <property type="match status" value="1"/>
</dbReference>
<comment type="similarity">
    <text evidence="2 9">Belongs to the SecG family.</text>
</comment>
<keyword evidence="5 9" id="KW-0653">Protein transport</keyword>
<keyword evidence="7 9" id="KW-0811">Translocation</keyword>
<evidence type="ECO:0000313" key="10">
    <source>
        <dbReference type="EMBL" id="OGY28179.1"/>
    </source>
</evidence>
<dbReference type="InterPro" id="IPR004692">
    <property type="entry name" value="SecG"/>
</dbReference>
<evidence type="ECO:0000256" key="5">
    <source>
        <dbReference type="ARBA" id="ARBA00022927"/>
    </source>
</evidence>
<dbReference type="AlphaFoldDB" id="A0A1G1WKD5"/>
<evidence type="ECO:0000256" key="1">
    <source>
        <dbReference type="ARBA" id="ARBA00004141"/>
    </source>
</evidence>
<dbReference type="EMBL" id="MHCU01000011">
    <property type="protein sequence ID" value="OGY28179.1"/>
    <property type="molecule type" value="Genomic_DNA"/>
</dbReference>
<dbReference type="GO" id="GO:0015450">
    <property type="term" value="F:protein-transporting ATPase activity"/>
    <property type="evidence" value="ECO:0007669"/>
    <property type="project" value="UniProtKB-UniRule"/>
</dbReference>
<evidence type="ECO:0000256" key="4">
    <source>
        <dbReference type="ARBA" id="ARBA00022692"/>
    </source>
</evidence>
<proteinExistence type="inferred from homology"/>
<dbReference type="NCBIfam" id="TIGR00810">
    <property type="entry name" value="secG"/>
    <property type="match status" value="1"/>
</dbReference>
<evidence type="ECO:0000256" key="7">
    <source>
        <dbReference type="ARBA" id="ARBA00023010"/>
    </source>
</evidence>
<keyword evidence="3 9" id="KW-0813">Transport</keyword>
<dbReference type="GO" id="GO:0009306">
    <property type="term" value="P:protein secretion"/>
    <property type="evidence" value="ECO:0007669"/>
    <property type="project" value="UniProtKB-UniRule"/>
</dbReference>
<keyword evidence="6 9" id="KW-1133">Transmembrane helix</keyword>
<name>A0A1G1WKD5_9BACT</name>
<feature type="transmembrane region" description="Helical" evidence="9">
    <location>
        <begin position="50"/>
        <end position="72"/>
    </location>
</feature>
<evidence type="ECO:0000256" key="8">
    <source>
        <dbReference type="ARBA" id="ARBA00023136"/>
    </source>
</evidence>
<gene>
    <name evidence="10" type="ORF">A2Z42_04750</name>
</gene>
<comment type="function">
    <text evidence="9">Involved in protein export. Participates in an early event of protein translocation.</text>
</comment>
<evidence type="ECO:0000256" key="6">
    <source>
        <dbReference type="ARBA" id="ARBA00022989"/>
    </source>
</evidence>
<evidence type="ECO:0000256" key="3">
    <source>
        <dbReference type="ARBA" id="ARBA00022448"/>
    </source>
</evidence>
<evidence type="ECO:0000256" key="2">
    <source>
        <dbReference type="ARBA" id="ARBA00008445"/>
    </source>
</evidence>
<dbReference type="PRINTS" id="PR01651">
    <property type="entry name" value="SECGEXPORT"/>
</dbReference>
<dbReference type="GO" id="GO:0005886">
    <property type="term" value="C:plasma membrane"/>
    <property type="evidence" value="ECO:0007669"/>
    <property type="project" value="UniProtKB-SubCell"/>
</dbReference>
<comment type="caution">
    <text evidence="10">The sequence shown here is derived from an EMBL/GenBank/DDBJ whole genome shotgun (WGS) entry which is preliminary data.</text>
</comment>